<dbReference type="InterPro" id="IPR016040">
    <property type="entry name" value="NAD(P)-bd_dom"/>
</dbReference>
<comment type="caution">
    <text evidence="2">The sequence shown here is derived from an EMBL/GenBank/DDBJ whole genome shotgun (WGS) entry which is preliminary data.</text>
</comment>
<dbReference type="SUPFAM" id="SSF51735">
    <property type="entry name" value="NAD(P)-binding Rossmann-fold domains"/>
    <property type="match status" value="1"/>
</dbReference>
<accession>A0A5P0ZJ17</accession>
<dbReference type="CDD" id="cd05244">
    <property type="entry name" value="BVR-B_like_SDR_a"/>
    <property type="match status" value="1"/>
</dbReference>
<dbReference type="InterPro" id="IPR051606">
    <property type="entry name" value="Polyketide_Oxido-like"/>
</dbReference>
<dbReference type="PANTHER" id="PTHR43355">
    <property type="entry name" value="FLAVIN REDUCTASE (NADPH)"/>
    <property type="match status" value="1"/>
</dbReference>
<dbReference type="PANTHER" id="PTHR43355:SF2">
    <property type="entry name" value="FLAVIN REDUCTASE (NADPH)"/>
    <property type="match status" value="1"/>
</dbReference>
<reference evidence="2 3" key="1">
    <citation type="journal article" date="2019" name="Syst. Appl. Microbiol.">
        <title>Polyphasic characterization of two novel Lactobacillus spp. isolated from blown salami packages: Description of Lactobacillus halodurans sp. nov. and Lactobacillus salsicarnum sp. nov.</title>
        <authorList>
            <person name="Schuster J.A."/>
            <person name="Klingl A."/>
            <person name="Vogel R.F."/>
            <person name="Ehrmann M.A."/>
        </authorList>
    </citation>
    <scope>NUCLEOTIDE SEQUENCE [LARGE SCALE GENOMIC DNA]</scope>
    <source>
        <strain evidence="2 3">TMW 1.2118</strain>
    </source>
</reference>
<dbReference type="OrthoDB" id="9785372at2"/>
<dbReference type="EMBL" id="VDFM01000011">
    <property type="protein sequence ID" value="MQS53064.1"/>
    <property type="molecule type" value="Genomic_DNA"/>
</dbReference>
<evidence type="ECO:0000313" key="3">
    <source>
        <dbReference type="Proteomes" id="UP000380386"/>
    </source>
</evidence>
<sequence>MKIAVIGANGKEGSMIVKEAQSRNIDVTSIVRDAKKSPTDKYIVSDIFGLKKEDIKPFDAVVNATVFFGDDVVKFVPSIEHLVEIFSGEKTRLLVVGGAGSLYLDDSHTQKLYQSDGFPDSVKPLSEEMGKSLDVLKKSNINWTYVSPAADFDFKAEKTGKYVVAGEELTFDKNKNSKISYADYAIAMVDEIEEPKHENERISVRW</sequence>
<proteinExistence type="predicted"/>
<feature type="domain" description="NAD(P)-binding" evidence="1">
    <location>
        <begin position="7"/>
        <end position="190"/>
    </location>
</feature>
<dbReference type="RefSeq" id="WP_153383594.1">
    <property type="nucleotide sequence ID" value="NZ_VDFM01000011.1"/>
</dbReference>
<gene>
    <name evidence="2" type="ORF">FHL02_08535</name>
</gene>
<evidence type="ECO:0000259" key="1">
    <source>
        <dbReference type="Pfam" id="PF13460"/>
    </source>
</evidence>
<dbReference type="GO" id="GO:0016646">
    <property type="term" value="F:oxidoreductase activity, acting on the CH-NH group of donors, NAD or NADP as acceptor"/>
    <property type="evidence" value="ECO:0007669"/>
    <property type="project" value="TreeGrafter"/>
</dbReference>
<dbReference type="InterPro" id="IPR036291">
    <property type="entry name" value="NAD(P)-bd_dom_sf"/>
</dbReference>
<organism evidence="2 3">
    <name type="scientific">Companilactobacillus mishanensis</name>
    <dbReference type="NCBI Taxonomy" id="2486008"/>
    <lineage>
        <taxon>Bacteria</taxon>
        <taxon>Bacillati</taxon>
        <taxon>Bacillota</taxon>
        <taxon>Bacilli</taxon>
        <taxon>Lactobacillales</taxon>
        <taxon>Lactobacillaceae</taxon>
        <taxon>Companilactobacillus</taxon>
    </lineage>
</organism>
<dbReference type="Proteomes" id="UP000380386">
    <property type="component" value="Unassembled WGS sequence"/>
</dbReference>
<name>A0A5P0ZJ17_9LACO</name>
<dbReference type="AlphaFoldDB" id="A0A5P0ZJ17"/>
<dbReference type="Gene3D" id="3.40.50.720">
    <property type="entry name" value="NAD(P)-binding Rossmann-like Domain"/>
    <property type="match status" value="1"/>
</dbReference>
<dbReference type="Pfam" id="PF13460">
    <property type="entry name" value="NAD_binding_10"/>
    <property type="match status" value="1"/>
</dbReference>
<evidence type="ECO:0000313" key="2">
    <source>
        <dbReference type="EMBL" id="MQS53064.1"/>
    </source>
</evidence>
<protein>
    <submittedName>
        <fullName evidence="2">NAD(P)-dependent oxidoreductase</fullName>
    </submittedName>
</protein>